<reference evidence="2" key="5">
    <citation type="journal article" date="2001" name="Nature">
        <title>Functional annotation of a full-length mouse cDNA collection.</title>
        <authorList>
            <consortium name="The RIKEN Genome Exploration Research Group Phase II Team and the FANTOM Consortium"/>
        </authorList>
    </citation>
    <scope>NUCLEOTIDE SEQUENCE</scope>
    <source>
        <strain evidence="2">C57BL/6J</strain>
        <tissue evidence="2">Testis</tissue>
    </source>
</reference>
<accession>Q8CEP9</accession>
<name>Q8CEP9_MOUSE</name>
<evidence type="ECO:0000256" key="1">
    <source>
        <dbReference type="SAM" id="Phobius"/>
    </source>
</evidence>
<reference evidence="2" key="4">
    <citation type="submission" date="2000-07" db="EMBL/GenBank/DDBJ databases">
        <authorList>
            <person name="Adachi J."/>
            <person name="Aizawa K."/>
            <person name="Akahira S."/>
            <person name="Akimura T."/>
            <person name="Arai A."/>
            <person name="Aono H."/>
            <person name="Arakawa T."/>
            <person name="Bono H."/>
            <person name="Carninci P."/>
            <person name="Fukuda S."/>
            <person name="Fukunishi Y."/>
            <person name="Furuno M."/>
            <person name="Hanagaki T."/>
            <person name="Hara A."/>
            <person name="Hayatsu N."/>
            <person name="Hiramoto K."/>
            <person name="Hiraoka T."/>
            <person name="Hori F."/>
            <person name="Imotani K."/>
            <person name="Ishii Y."/>
            <person name="Itoh M."/>
            <person name="Izawa M."/>
            <person name="Kasukawa T."/>
            <person name="Kato H."/>
            <person name="Kawai J."/>
            <person name="Kojima Y."/>
            <person name="Konno H."/>
            <person name="Kouda M."/>
            <person name="Koya S."/>
            <person name="Kurihara C."/>
            <person name="Matsuyama T."/>
            <person name="Miyazaki A."/>
            <person name="Nishi K."/>
            <person name="Nomura K."/>
            <person name="Numazaki R."/>
            <person name="Ohno M."/>
            <person name="Okazaki Y."/>
            <person name="Okido T."/>
            <person name="Owa C."/>
            <person name="Saito H."/>
            <person name="Saito R."/>
            <person name="Sakai C."/>
            <person name="Sakai K."/>
            <person name="Sano H."/>
            <person name="Sasaki D."/>
            <person name="Shibata K."/>
            <person name="Shibata Y."/>
            <person name="Shinagawa A."/>
            <person name="Shiraki T."/>
            <person name="Sogabe Y."/>
            <person name="Suzuki H."/>
            <person name="Tagami M."/>
            <person name="Tagawa A."/>
            <person name="Takahashi F."/>
            <person name="Tanaka T."/>
            <person name="Tejima Y."/>
            <person name="Toya T."/>
            <person name="Yamamura T."/>
            <person name="Yasunishi A."/>
            <person name="Yoshida K."/>
            <person name="Yoshino M."/>
            <person name="Muramatsu M."/>
            <person name="Hayashizaki Y."/>
        </authorList>
    </citation>
    <scope>NUCLEOTIDE SEQUENCE</scope>
    <source>
        <strain evidence="2">C57BL/6J</strain>
        <tissue evidence="2">Testis</tissue>
    </source>
</reference>
<dbReference type="PANTHER" id="PTHR37356:SF1">
    <property type="entry name" value="TRANSMEMBRANE PROTEIN 239"/>
    <property type="match status" value="1"/>
</dbReference>
<keyword evidence="1" id="KW-0472">Membrane</keyword>
<proteinExistence type="evidence at transcript level"/>
<protein>
    <submittedName>
        <fullName evidence="2">Uncharacterized protein</fullName>
    </submittedName>
</protein>
<reference evidence="2" key="3">
    <citation type="journal article" date="2000" name="Genome Res.">
        <title>RIKEN integrated sequence analysis (RISA) system--384-format sequencing pipeline with 384 multicapillary sequencer.</title>
        <authorList>
            <person name="Shibata K."/>
            <person name="Itoh M."/>
            <person name="Aizawa K."/>
            <person name="Nagaoka S."/>
            <person name="Sasaki N."/>
            <person name="Carninci P."/>
            <person name="Konno H."/>
            <person name="Akiyama J."/>
            <person name="Nishi K."/>
            <person name="Kitsunai T."/>
            <person name="Tashiro H."/>
            <person name="Itoh M."/>
            <person name="Sumi N."/>
            <person name="Ishii Y."/>
            <person name="Nakamura S."/>
            <person name="Hazama M."/>
            <person name="Nishine T."/>
            <person name="Harada A."/>
            <person name="Yamamoto R."/>
            <person name="Matsumoto H."/>
            <person name="Sakaguchi S."/>
            <person name="Ikegami T."/>
            <person name="Kashiwagi K."/>
            <person name="Fujiwake S."/>
            <person name="Inoue K."/>
            <person name="Togawa Y."/>
            <person name="Izawa M."/>
            <person name="Ohara E."/>
            <person name="Watahiki M."/>
            <person name="Yoneda Y."/>
            <person name="Ishikawa T."/>
            <person name="Ozawa K."/>
            <person name="Tanaka T."/>
            <person name="Matsuura S."/>
            <person name="Kawai J."/>
            <person name="Okazaki Y."/>
            <person name="Muramatsu M."/>
            <person name="Inoue Y."/>
            <person name="Kira A."/>
            <person name="Hayashizaki Y."/>
        </authorList>
    </citation>
    <scope>NUCLEOTIDE SEQUENCE</scope>
    <source>
        <strain evidence="2">C57BL/6J</strain>
        <tissue evidence="2">Testis</tissue>
    </source>
</reference>
<keyword evidence="1" id="KW-1133">Transmembrane helix</keyword>
<feature type="transmembrane region" description="Helical" evidence="1">
    <location>
        <begin position="87"/>
        <end position="111"/>
    </location>
</feature>
<dbReference type="EMBL" id="AK016923">
    <property type="protein sequence ID" value="BAC25500.1"/>
    <property type="molecule type" value="mRNA"/>
</dbReference>
<dbReference type="Pfam" id="PF15841">
    <property type="entry name" value="TMEM239"/>
    <property type="match status" value="1"/>
</dbReference>
<organism evidence="2">
    <name type="scientific">Mus musculus</name>
    <name type="common">Mouse</name>
    <dbReference type="NCBI Taxonomy" id="10090"/>
    <lineage>
        <taxon>Eukaryota</taxon>
        <taxon>Metazoa</taxon>
        <taxon>Chordata</taxon>
        <taxon>Craniata</taxon>
        <taxon>Vertebrata</taxon>
        <taxon>Euteleostomi</taxon>
        <taxon>Mammalia</taxon>
        <taxon>Eutheria</taxon>
        <taxon>Euarchontoglires</taxon>
        <taxon>Glires</taxon>
        <taxon>Rodentia</taxon>
        <taxon>Myomorpha</taxon>
        <taxon>Muroidea</taxon>
        <taxon>Muridae</taxon>
        <taxon>Murinae</taxon>
        <taxon>Mus</taxon>
        <taxon>Mus</taxon>
    </lineage>
</organism>
<dbReference type="PANTHER" id="PTHR37356">
    <property type="entry name" value="TRANSMEMBRANE PROTEIN 239"/>
    <property type="match status" value="1"/>
</dbReference>
<evidence type="ECO:0000313" key="2">
    <source>
        <dbReference type="EMBL" id="BAC25500.1"/>
    </source>
</evidence>
<reference evidence="2" key="7">
    <citation type="journal article" date="2005" name="Science">
        <title>The Transcriptional Landscape of the Mammalian Genome.</title>
        <authorList>
            <consortium name="The FANTOM Consortium"/>
            <consortium name="Riken Genome Exploration Research Group and Genome Science Group (Genome Network Project Core Group)"/>
        </authorList>
    </citation>
    <scope>NUCLEOTIDE SEQUENCE</scope>
    <source>
        <strain evidence="2">C57BL/6J</strain>
        <tissue evidence="2">Testis</tissue>
    </source>
</reference>
<reference evidence="2" key="6">
    <citation type="journal article" date="2002" name="Nature">
        <title>Analysis of the mouse transcriptome based on functional annotation of 60,770 full-length cDNAs.</title>
        <authorList>
            <consortium name="The FANTOM Consortium and the RIKEN Genome Exploration Research Group Phase I and II Team"/>
        </authorList>
    </citation>
    <scope>NUCLEOTIDE SEQUENCE</scope>
    <source>
        <strain evidence="2">C57BL/6J</strain>
        <tissue evidence="2">Testis</tissue>
    </source>
</reference>
<feature type="transmembrane region" description="Helical" evidence="1">
    <location>
        <begin position="61"/>
        <end position="81"/>
    </location>
</feature>
<sequence>MQQPRVESDITGAGEGPHRVVPWSAWIIRQDWVRWWVCYIPRSWTQWWNTSGWRQPLQRMLWGLEGTLYLVLALMLCHAFFTTGSYLLSSLLALVAVMWSHLLPAILLLVLSGLSLSALRSLLPAALFHTVEPRGPAHLHDSTKLRSRLGPIEGNPILLLVSVEPWPRA</sequence>
<keyword evidence="1" id="KW-0812">Transmembrane</keyword>
<dbReference type="InterPro" id="IPR031694">
    <property type="entry name" value="TMEM239"/>
</dbReference>
<reference evidence="2" key="2">
    <citation type="journal article" date="2000" name="Genome Res.">
        <title>Normalization and subtraction of cap-trapper-selected cDNAs to prepare full-length cDNA libraries for rapid discovery of new genes.</title>
        <authorList>
            <person name="Carninci P."/>
            <person name="Shibata Y."/>
            <person name="Hayatsu N."/>
            <person name="Sugahara Y."/>
            <person name="Shibata K."/>
            <person name="Itoh M."/>
            <person name="Konno H."/>
            <person name="Okazaki Y."/>
            <person name="Muramatsu M."/>
            <person name="Hayashizaki Y."/>
        </authorList>
    </citation>
    <scope>NUCLEOTIDE SEQUENCE</scope>
    <source>
        <strain evidence="2">C57BL/6J</strain>
        <tissue evidence="2">Testis</tissue>
    </source>
</reference>
<reference evidence="2" key="1">
    <citation type="journal article" date="1999" name="Methods Enzymol.">
        <title>High-efficiency full-length cDNA cloning.</title>
        <authorList>
            <person name="Carninci P."/>
            <person name="Hayashizaki Y."/>
        </authorList>
    </citation>
    <scope>NUCLEOTIDE SEQUENCE</scope>
    <source>
        <strain evidence="2">C57BL/6J</strain>
        <tissue evidence="2">Testis</tissue>
    </source>
</reference>
<dbReference type="AlphaFoldDB" id="Q8CEP9"/>
<reference evidence="2" key="8">
    <citation type="journal article" date="2005" name="Science">
        <title>Antisense Transcription in the Mammalian Transcriptome.</title>
        <authorList>
            <consortium name="RIKEN Genome Exploration Research Group and Genome Science Group (Genome Network Project Core Group) and the FANTOM Consortium"/>
        </authorList>
    </citation>
    <scope>NUCLEOTIDE SEQUENCE</scope>
    <source>
        <strain evidence="2">C57BL/6J</strain>
        <tissue evidence="2">Testis</tissue>
    </source>
</reference>